<dbReference type="GO" id="GO:0003676">
    <property type="term" value="F:nucleic acid binding"/>
    <property type="evidence" value="ECO:0007669"/>
    <property type="project" value="InterPro"/>
</dbReference>
<keyword evidence="2" id="KW-1185">Reference proteome</keyword>
<reference evidence="1" key="1">
    <citation type="submission" date="2021-03" db="EMBL/GenBank/DDBJ databases">
        <title>Draft genome sequence of rust myrtle Austropuccinia psidii MF-1, a brazilian biotype.</title>
        <authorList>
            <person name="Quecine M.C."/>
            <person name="Pachon D.M.R."/>
            <person name="Bonatelli M.L."/>
            <person name="Correr F.H."/>
            <person name="Franceschini L.M."/>
            <person name="Leite T.F."/>
            <person name="Margarido G.R.A."/>
            <person name="Almeida C.A."/>
            <person name="Ferrarezi J.A."/>
            <person name="Labate C.A."/>
        </authorList>
    </citation>
    <scope>NUCLEOTIDE SEQUENCE</scope>
    <source>
        <strain evidence="1">MF-1</strain>
    </source>
</reference>
<gene>
    <name evidence="1" type="ORF">O181_008489</name>
</gene>
<dbReference type="SUPFAM" id="SSF53098">
    <property type="entry name" value="Ribonuclease H-like"/>
    <property type="match status" value="1"/>
</dbReference>
<evidence type="ECO:0000313" key="1">
    <source>
        <dbReference type="EMBL" id="MBW0468774.1"/>
    </source>
</evidence>
<dbReference type="Gene3D" id="3.30.420.10">
    <property type="entry name" value="Ribonuclease H-like superfamily/Ribonuclease H"/>
    <property type="match status" value="1"/>
</dbReference>
<dbReference type="Proteomes" id="UP000765509">
    <property type="component" value="Unassembled WGS sequence"/>
</dbReference>
<organism evidence="1 2">
    <name type="scientific">Austropuccinia psidii MF-1</name>
    <dbReference type="NCBI Taxonomy" id="1389203"/>
    <lineage>
        <taxon>Eukaryota</taxon>
        <taxon>Fungi</taxon>
        <taxon>Dikarya</taxon>
        <taxon>Basidiomycota</taxon>
        <taxon>Pucciniomycotina</taxon>
        <taxon>Pucciniomycetes</taxon>
        <taxon>Pucciniales</taxon>
        <taxon>Sphaerophragmiaceae</taxon>
        <taxon>Austropuccinia</taxon>
    </lineage>
</organism>
<evidence type="ECO:0000313" key="2">
    <source>
        <dbReference type="Proteomes" id="UP000765509"/>
    </source>
</evidence>
<dbReference type="EMBL" id="AVOT02001965">
    <property type="protein sequence ID" value="MBW0468774.1"/>
    <property type="molecule type" value="Genomic_DNA"/>
</dbReference>
<protein>
    <submittedName>
        <fullName evidence="1">Uncharacterized protein</fullName>
    </submittedName>
</protein>
<accession>A0A9Q3GIX0</accession>
<dbReference type="InterPro" id="IPR036397">
    <property type="entry name" value="RNaseH_sf"/>
</dbReference>
<dbReference type="InterPro" id="IPR012337">
    <property type="entry name" value="RNaseH-like_sf"/>
</dbReference>
<comment type="caution">
    <text evidence="1">The sequence shown here is derived from an EMBL/GenBank/DDBJ whole genome shotgun (WGS) entry which is preliminary data.</text>
</comment>
<dbReference type="AlphaFoldDB" id="A0A9Q3GIX0"/>
<name>A0A9Q3GIX0_9BASI</name>
<proteinExistence type="predicted"/>
<sequence>MDTALLIWNRVVSWATIFTNTIGERHPKFTLALSKNLHQLFGTAISFSTDYHRQTDGLAERMIQTFKDLIRRVFEYSLEFLNCDGFTHDWCTLLPELESV</sequence>